<comment type="caution">
    <text evidence="2">The sequence shown here is derived from an EMBL/GenBank/DDBJ whole genome shotgun (WGS) entry which is preliminary data.</text>
</comment>
<sequence length="184" mass="19758">MIFLLTTMYIAVVVLLAVSAAQAQDIYSLADYAHTYGSTVPTTDDIVKVANALVNQMCGGATLQQIADNLQQTVMNNIGGQTAFTGMAVGQRLQNDLGNDATPVKNAVASVGMNLATPVYNDLVQYCSSGADAVFARANAYANHDYLQQAADQVVQAINSVSANDWTICRNDLANYVFFQYYGY</sequence>
<accession>A0AA39HAP7</accession>
<proteinExistence type="predicted"/>
<evidence type="ECO:0000313" key="2">
    <source>
        <dbReference type="EMBL" id="KAK0401368.1"/>
    </source>
</evidence>
<evidence type="ECO:0000313" key="3">
    <source>
        <dbReference type="Proteomes" id="UP001175271"/>
    </source>
</evidence>
<keyword evidence="3" id="KW-1185">Reference proteome</keyword>
<gene>
    <name evidence="2" type="ORF">QR680_015743</name>
</gene>
<keyword evidence="1" id="KW-0732">Signal</keyword>
<dbReference type="Proteomes" id="UP001175271">
    <property type="component" value="Unassembled WGS sequence"/>
</dbReference>
<protein>
    <submittedName>
        <fullName evidence="2">Uncharacterized protein</fullName>
    </submittedName>
</protein>
<dbReference type="EMBL" id="JAUCMV010000004">
    <property type="protein sequence ID" value="KAK0401368.1"/>
    <property type="molecule type" value="Genomic_DNA"/>
</dbReference>
<reference evidence="2" key="1">
    <citation type="submission" date="2023-06" db="EMBL/GenBank/DDBJ databases">
        <title>Genomic analysis of the entomopathogenic nematode Steinernema hermaphroditum.</title>
        <authorList>
            <person name="Schwarz E.M."/>
            <person name="Heppert J.K."/>
            <person name="Baniya A."/>
            <person name="Schwartz H.T."/>
            <person name="Tan C.-H."/>
            <person name="Antoshechkin I."/>
            <person name="Sternberg P.W."/>
            <person name="Goodrich-Blair H."/>
            <person name="Dillman A.R."/>
        </authorList>
    </citation>
    <scope>NUCLEOTIDE SEQUENCE</scope>
    <source>
        <strain evidence="2">PS9179</strain>
        <tissue evidence="2">Whole animal</tissue>
    </source>
</reference>
<feature type="chain" id="PRO_5041278209" evidence="1">
    <location>
        <begin position="24"/>
        <end position="184"/>
    </location>
</feature>
<name>A0AA39HAP7_9BILA</name>
<organism evidence="2 3">
    <name type="scientific">Steinernema hermaphroditum</name>
    <dbReference type="NCBI Taxonomy" id="289476"/>
    <lineage>
        <taxon>Eukaryota</taxon>
        <taxon>Metazoa</taxon>
        <taxon>Ecdysozoa</taxon>
        <taxon>Nematoda</taxon>
        <taxon>Chromadorea</taxon>
        <taxon>Rhabditida</taxon>
        <taxon>Tylenchina</taxon>
        <taxon>Panagrolaimomorpha</taxon>
        <taxon>Strongyloidoidea</taxon>
        <taxon>Steinernematidae</taxon>
        <taxon>Steinernema</taxon>
    </lineage>
</organism>
<feature type="signal peptide" evidence="1">
    <location>
        <begin position="1"/>
        <end position="23"/>
    </location>
</feature>
<dbReference type="AlphaFoldDB" id="A0AA39HAP7"/>
<evidence type="ECO:0000256" key="1">
    <source>
        <dbReference type="SAM" id="SignalP"/>
    </source>
</evidence>